<evidence type="ECO:0000313" key="7">
    <source>
        <dbReference type="EMBL" id="SCZ80537.1"/>
    </source>
</evidence>
<dbReference type="Gene3D" id="3.40.50.300">
    <property type="entry name" value="P-loop containing nucleotide triphosphate hydrolases"/>
    <property type="match status" value="2"/>
</dbReference>
<dbReference type="GO" id="GO:0005524">
    <property type="term" value="F:ATP binding"/>
    <property type="evidence" value="ECO:0007669"/>
    <property type="project" value="UniProtKB-KW"/>
</dbReference>
<feature type="domain" description="ABC transporter" evidence="6">
    <location>
        <begin position="332"/>
        <end position="545"/>
    </location>
</feature>
<dbReference type="InterPro" id="IPR051309">
    <property type="entry name" value="ABCF_ATPase"/>
</dbReference>
<keyword evidence="3 7" id="KW-0067">ATP-binding</keyword>
<organism evidence="7 8">
    <name type="scientific">Acidaminobacter hydrogenoformans DSM 2784</name>
    <dbReference type="NCBI Taxonomy" id="1120920"/>
    <lineage>
        <taxon>Bacteria</taxon>
        <taxon>Bacillati</taxon>
        <taxon>Bacillota</taxon>
        <taxon>Clostridia</taxon>
        <taxon>Peptostreptococcales</taxon>
        <taxon>Acidaminobacteraceae</taxon>
        <taxon>Acidaminobacter</taxon>
    </lineage>
</organism>
<dbReference type="SUPFAM" id="SSF52540">
    <property type="entry name" value="P-loop containing nucleoside triphosphate hydrolases"/>
    <property type="match status" value="2"/>
</dbReference>
<keyword evidence="8" id="KW-1185">Reference proteome</keyword>
<evidence type="ECO:0000256" key="2">
    <source>
        <dbReference type="ARBA" id="ARBA00022741"/>
    </source>
</evidence>
<gene>
    <name evidence="7" type="ORF">SAMN03080599_02309</name>
</gene>
<dbReference type="InterPro" id="IPR017871">
    <property type="entry name" value="ABC_transporter-like_CS"/>
</dbReference>
<dbReference type="OrthoDB" id="9801441at2"/>
<dbReference type="InterPro" id="IPR032781">
    <property type="entry name" value="ABC_tran_Xtn"/>
</dbReference>
<keyword evidence="4" id="KW-0175">Coiled coil</keyword>
<evidence type="ECO:0000256" key="4">
    <source>
        <dbReference type="SAM" id="Coils"/>
    </source>
</evidence>
<dbReference type="Pfam" id="PF00005">
    <property type="entry name" value="ABC_tran"/>
    <property type="match status" value="2"/>
</dbReference>
<reference evidence="7 8" key="1">
    <citation type="submission" date="2016-10" db="EMBL/GenBank/DDBJ databases">
        <authorList>
            <person name="de Groot N.N."/>
        </authorList>
    </citation>
    <scope>NUCLEOTIDE SEQUENCE [LARGE SCALE GENOMIC DNA]</scope>
    <source>
        <strain evidence="7 8">DSM 2784</strain>
    </source>
</reference>
<dbReference type="PANTHER" id="PTHR42855">
    <property type="entry name" value="ABC TRANSPORTER ATP-BINDING SUBUNIT"/>
    <property type="match status" value="1"/>
</dbReference>
<dbReference type="AlphaFoldDB" id="A0A1G5S335"/>
<accession>A0A1G5S335</accession>
<dbReference type="CDD" id="cd03221">
    <property type="entry name" value="ABCF_EF-3"/>
    <property type="match status" value="2"/>
</dbReference>
<evidence type="ECO:0000256" key="5">
    <source>
        <dbReference type="SAM" id="MobiDB-lite"/>
    </source>
</evidence>
<dbReference type="RefSeq" id="WP_092591651.1">
    <property type="nucleotide sequence ID" value="NZ_FMWL01000013.1"/>
</dbReference>
<name>A0A1G5S335_9FIRM</name>
<dbReference type="Proteomes" id="UP000199208">
    <property type="component" value="Unassembled WGS sequence"/>
</dbReference>
<dbReference type="InterPro" id="IPR027417">
    <property type="entry name" value="P-loop_NTPase"/>
</dbReference>
<dbReference type="GO" id="GO:0003677">
    <property type="term" value="F:DNA binding"/>
    <property type="evidence" value="ECO:0007669"/>
    <property type="project" value="InterPro"/>
</dbReference>
<sequence>MIALSCNNLTKYYGVDRIFEDISFTMSQGDRVGLIGRNGAGKTTLFKILTGQISSDSGTLYRAKESEFGYLEQIVPSTEPQTLLDFSMSIFSEMLNREAELRALEHEIAGADPAAEEENDKRLADYAHKLEAFEKDGGYTFRSEVKGVLRGLGFEESEFGRDLNELSGGQKSRLSIGRLLLKKPALLLLDEPTNHLDIDACAWLESYLKSYPGTMMIISHDRYFLDQLVNKIYEIENGKLTEYNGLYSDYAREKRLRFDAEIKAYEKQQREIERQEDMIRRFKQHGTEKLAKRARSREKQLDKVERIDRPVEDHRRTKLRLTQRIQSGEDVLAAEHLSKSYGGREIFKEAELFVYRGDRVGLIGANGVGKTTLFNILCGKVQPDDGYYKLGHKVEIGLYDQEQSNLNPEHTLLEEISDADPKLDLTAIRTLLGAFLFFGDDVQKVVSQLSGGERGRLSLLKLMLSEANLLLLDEPTNHLDIQSKEALESALENYAGTIITISHDRYFLNRLCNRLIELKPDGTTLYLGNYDDYKEKLSTNQKLENDPEQTVVNKTKQKEERRREKERLSEERARKRDLQSLETRLHLLENELHEIEQKMCDVSISQDHQALLSLTETSEALKSEIEALYERWSEHLEE</sequence>
<protein>
    <submittedName>
        <fullName evidence="7">ATP-binding cassette, subfamily F, member 3</fullName>
    </submittedName>
</protein>
<dbReference type="InterPro" id="IPR003593">
    <property type="entry name" value="AAA+_ATPase"/>
</dbReference>
<evidence type="ECO:0000313" key="8">
    <source>
        <dbReference type="Proteomes" id="UP000199208"/>
    </source>
</evidence>
<evidence type="ECO:0000256" key="3">
    <source>
        <dbReference type="ARBA" id="ARBA00022840"/>
    </source>
</evidence>
<dbReference type="PROSITE" id="PS50893">
    <property type="entry name" value="ABC_TRANSPORTER_2"/>
    <property type="match status" value="2"/>
</dbReference>
<evidence type="ECO:0000259" key="6">
    <source>
        <dbReference type="PROSITE" id="PS50893"/>
    </source>
</evidence>
<dbReference type="Pfam" id="PF16326">
    <property type="entry name" value="ABC_tran_CTD"/>
    <property type="match status" value="1"/>
</dbReference>
<feature type="domain" description="ABC transporter" evidence="6">
    <location>
        <begin position="4"/>
        <end position="262"/>
    </location>
</feature>
<dbReference type="SMART" id="SM00382">
    <property type="entry name" value="AAA"/>
    <property type="match status" value="2"/>
</dbReference>
<evidence type="ECO:0000256" key="1">
    <source>
        <dbReference type="ARBA" id="ARBA00022737"/>
    </source>
</evidence>
<dbReference type="GO" id="GO:0016887">
    <property type="term" value="F:ATP hydrolysis activity"/>
    <property type="evidence" value="ECO:0007669"/>
    <property type="project" value="InterPro"/>
</dbReference>
<dbReference type="PANTHER" id="PTHR42855:SF2">
    <property type="entry name" value="DRUG RESISTANCE ABC TRANSPORTER,ATP-BINDING PROTEIN"/>
    <property type="match status" value="1"/>
</dbReference>
<dbReference type="PROSITE" id="PS00211">
    <property type="entry name" value="ABC_TRANSPORTER_1"/>
    <property type="match status" value="1"/>
</dbReference>
<keyword evidence="2" id="KW-0547">Nucleotide-binding</keyword>
<keyword evidence="1" id="KW-0677">Repeat</keyword>
<dbReference type="EMBL" id="FMWL01000013">
    <property type="protein sequence ID" value="SCZ80537.1"/>
    <property type="molecule type" value="Genomic_DNA"/>
</dbReference>
<dbReference type="STRING" id="1120920.SAMN03080599_02309"/>
<proteinExistence type="predicted"/>
<dbReference type="InterPro" id="IPR032524">
    <property type="entry name" value="ABC_tran_C"/>
</dbReference>
<dbReference type="NCBIfam" id="NF000355">
    <property type="entry name" value="ribo_prot_ABC_F"/>
    <property type="match status" value="1"/>
</dbReference>
<dbReference type="Pfam" id="PF12848">
    <property type="entry name" value="ABC_tran_Xtn"/>
    <property type="match status" value="1"/>
</dbReference>
<feature type="coiled-coil region" evidence="4">
    <location>
        <begin position="255"/>
        <end position="285"/>
    </location>
</feature>
<feature type="compositionally biased region" description="Polar residues" evidence="5">
    <location>
        <begin position="538"/>
        <end position="553"/>
    </location>
</feature>
<feature type="region of interest" description="Disordered" evidence="5">
    <location>
        <begin position="538"/>
        <end position="575"/>
    </location>
</feature>
<dbReference type="InterPro" id="IPR003439">
    <property type="entry name" value="ABC_transporter-like_ATP-bd"/>
</dbReference>
<dbReference type="FunFam" id="3.40.50.300:FF:000309">
    <property type="entry name" value="ABC transporter ATP-binding protein"/>
    <property type="match status" value="1"/>
</dbReference>
<dbReference type="FunFam" id="3.40.50.300:FF:000011">
    <property type="entry name" value="Putative ABC transporter ATP-binding component"/>
    <property type="match status" value="1"/>
</dbReference>
<feature type="compositionally biased region" description="Basic and acidic residues" evidence="5">
    <location>
        <begin position="556"/>
        <end position="575"/>
    </location>
</feature>